<evidence type="ECO:0000313" key="2">
    <source>
        <dbReference type="Proteomes" id="UP000256779"/>
    </source>
</evidence>
<reference evidence="1 2" key="1">
    <citation type="submission" date="2018-07" db="EMBL/GenBank/DDBJ databases">
        <title>Genomic Encyclopedia of Type Strains, Phase IV (KMG-IV): sequencing the most valuable type-strain genomes for metagenomic binning, comparative biology and taxonomic classification.</title>
        <authorList>
            <person name="Goeker M."/>
        </authorList>
    </citation>
    <scope>NUCLEOTIDE SEQUENCE [LARGE SCALE GENOMIC DNA]</scope>
    <source>
        <strain evidence="1 2">DSM 4134</strain>
    </source>
</reference>
<evidence type="ECO:0000313" key="1">
    <source>
        <dbReference type="EMBL" id="RED92987.1"/>
    </source>
</evidence>
<comment type="caution">
    <text evidence="1">The sequence shown here is derived from an EMBL/GenBank/DDBJ whole genome shotgun (WGS) entry which is preliminary data.</text>
</comment>
<gene>
    <name evidence="1" type="ORF">C7460_12711</name>
</gene>
<organism evidence="1 2">
    <name type="scientific">Marinoscillum furvescens DSM 4134</name>
    <dbReference type="NCBI Taxonomy" id="1122208"/>
    <lineage>
        <taxon>Bacteria</taxon>
        <taxon>Pseudomonadati</taxon>
        <taxon>Bacteroidota</taxon>
        <taxon>Cytophagia</taxon>
        <taxon>Cytophagales</taxon>
        <taxon>Reichenbachiellaceae</taxon>
        <taxon>Marinoscillum</taxon>
    </lineage>
</organism>
<dbReference type="AlphaFoldDB" id="A0A3D9KWY7"/>
<name>A0A3D9KWY7_MARFU</name>
<sequence>MIEFERFQHQPEVRIPIAGNLFKARLEIPTKSARRFILEKETLRAFWEIEVDGSFLLFTDIITFDDAVSQKYFHQKACALTYVKSAVFF</sequence>
<accession>A0A3D9KWY7</accession>
<dbReference type="Proteomes" id="UP000256779">
    <property type="component" value="Unassembled WGS sequence"/>
</dbReference>
<keyword evidence="2" id="KW-1185">Reference proteome</keyword>
<dbReference type="EMBL" id="QREG01000027">
    <property type="protein sequence ID" value="RED92987.1"/>
    <property type="molecule type" value="Genomic_DNA"/>
</dbReference>
<protein>
    <submittedName>
        <fullName evidence="1">Uncharacterized protein</fullName>
    </submittedName>
</protein>
<proteinExistence type="predicted"/>